<keyword evidence="2" id="KW-0812">Transmembrane</keyword>
<keyword evidence="5" id="KW-1185">Reference proteome</keyword>
<feature type="transmembrane region" description="Helical" evidence="2">
    <location>
        <begin position="12"/>
        <end position="33"/>
    </location>
</feature>
<proteinExistence type="predicted"/>
<feature type="transmembrane region" description="Helical" evidence="2">
    <location>
        <begin position="45"/>
        <end position="69"/>
    </location>
</feature>
<reference evidence="4 5" key="1">
    <citation type="submission" date="2020-09" db="EMBL/GenBank/DDBJ databases">
        <title>Flavimobilis rhizosphaerae sp. nov., isolated from rhizosphere soil of Spartina alterniflora.</title>
        <authorList>
            <person name="Hanqin C."/>
        </authorList>
    </citation>
    <scope>NUCLEOTIDE SEQUENCE [LARGE SCALE GENOMIC DNA]</scope>
    <source>
        <strain evidence="4 5">GY 10621</strain>
    </source>
</reference>
<keyword evidence="2" id="KW-1133">Transmembrane helix</keyword>
<evidence type="ECO:0000256" key="2">
    <source>
        <dbReference type="SAM" id="Phobius"/>
    </source>
</evidence>
<evidence type="ECO:0000256" key="1">
    <source>
        <dbReference type="SAM" id="MobiDB-lite"/>
    </source>
</evidence>
<dbReference type="PANTHER" id="PTHR31272">
    <property type="entry name" value="CYTOCHROME C-TYPE BIOGENESIS PROTEIN HI_1454-RELATED"/>
    <property type="match status" value="1"/>
</dbReference>
<name>A0ABR9DQ25_9MICO</name>
<dbReference type="RefSeq" id="WP_192279104.1">
    <property type="nucleotide sequence ID" value="NZ_JACZDF010000003.1"/>
</dbReference>
<feature type="transmembrane region" description="Helical" evidence="2">
    <location>
        <begin position="169"/>
        <end position="193"/>
    </location>
</feature>
<dbReference type="Pfam" id="PF13386">
    <property type="entry name" value="DsbD_2"/>
    <property type="match status" value="1"/>
</dbReference>
<feature type="domain" description="Urease accessory protein UreH-like transmembrane" evidence="3">
    <location>
        <begin position="8"/>
        <end position="209"/>
    </location>
</feature>
<feature type="transmembrane region" description="Helical" evidence="2">
    <location>
        <begin position="137"/>
        <end position="163"/>
    </location>
</feature>
<protein>
    <submittedName>
        <fullName evidence="4">Cytochrome c biogenesis protein CcdA</fullName>
    </submittedName>
</protein>
<sequence length="310" mass="30638">MTIGLTGALVGGLLTLLSPCSAMLLPAFFAYAFTSPGRLLARTGVFYLGLLTTLVPLGVLAGSLGAIVAQHRTTLVTAAASLVIALGIVQVLGIPLTLPGMRSRTTAAAGPQPSIGAQVGARPTATATSDRTTTASVYLLGTVYGLAGVCAGPVLGSVLVLAATGGDPLLGGVTLAVFALGMVAPLLVLAALWSRAPWVRALVRPRTVHLGPVTTTWTQLVGGILGIGIGVLLIATQGTASLTGVLGAAEQAALEASVLRAASAIPDIALVGVAVVALAAAWAVHAARARRPAAPGDAPTSMSATAEVDT</sequence>
<evidence type="ECO:0000313" key="4">
    <source>
        <dbReference type="EMBL" id="MBD9699216.1"/>
    </source>
</evidence>
<comment type="caution">
    <text evidence="4">The sequence shown here is derived from an EMBL/GenBank/DDBJ whole genome shotgun (WGS) entry which is preliminary data.</text>
</comment>
<feature type="transmembrane region" description="Helical" evidence="2">
    <location>
        <begin position="264"/>
        <end position="284"/>
    </location>
</feature>
<keyword evidence="2" id="KW-0472">Membrane</keyword>
<feature type="region of interest" description="Disordered" evidence="1">
    <location>
        <begin position="107"/>
        <end position="128"/>
    </location>
</feature>
<dbReference type="PANTHER" id="PTHR31272:SF4">
    <property type="entry name" value="CYTOCHROME C-TYPE BIOGENESIS PROTEIN HI_1454-RELATED"/>
    <property type="match status" value="1"/>
</dbReference>
<feature type="transmembrane region" description="Helical" evidence="2">
    <location>
        <begin position="214"/>
        <end position="235"/>
    </location>
</feature>
<dbReference type="InterPro" id="IPR051790">
    <property type="entry name" value="Cytochrome_c-biogenesis_DsbD"/>
</dbReference>
<accession>A0ABR9DQ25</accession>
<dbReference type="Proteomes" id="UP000642107">
    <property type="component" value="Unassembled WGS sequence"/>
</dbReference>
<evidence type="ECO:0000313" key="5">
    <source>
        <dbReference type="Proteomes" id="UP000642107"/>
    </source>
</evidence>
<organism evidence="4 5">
    <name type="scientific">Flavimobilis rhizosphaerae</name>
    <dbReference type="NCBI Taxonomy" id="2775421"/>
    <lineage>
        <taxon>Bacteria</taxon>
        <taxon>Bacillati</taxon>
        <taxon>Actinomycetota</taxon>
        <taxon>Actinomycetes</taxon>
        <taxon>Micrococcales</taxon>
        <taxon>Jonesiaceae</taxon>
        <taxon>Flavimobilis</taxon>
    </lineage>
</organism>
<evidence type="ECO:0000259" key="3">
    <source>
        <dbReference type="Pfam" id="PF13386"/>
    </source>
</evidence>
<feature type="transmembrane region" description="Helical" evidence="2">
    <location>
        <begin position="75"/>
        <end position="98"/>
    </location>
</feature>
<dbReference type="InterPro" id="IPR039447">
    <property type="entry name" value="UreH-like_TM_dom"/>
</dbReference>
<dbReference type="EMBL" id="JACZDF010000003">
    <property type="protein sequence ID" value="MBD9699216.1"/>
    <property type="molecule type" value="Genomic_DNA"/>
</dbReference>
<gene>
    <name evidence="4" type="ORF">IGS67_06880</name>
</gene>